<dbReference type="InterPro" id="IPR025101">
    <property type="entry name" value="DUF4012"/>
</dbReference>
<name>A0ABS9WJP4_9ACTN</name>
<gene>
    <name evidence="2" type="ORF">LPT13_10280</name>
</gene>
<protein>
    <submittedName>
        <fullName evidence="2">DUF4012 domain-containing protein</fullName>
    </submittedName>
</protein>
<comment type="caution">
    <text evidence="2">The sequence shown here is derived from an EMBL/GenBank/DDBJ whole genome shotgun (WGS) entry which is preliminary data.</text>
</comment>
<keyword evidence="1" id="KW-1133">Transmembrane helix</keyword>
<keyword evidence="3" id="KW-1185">Reference proteome</keyword>
<accession>A0ABS9WJP4</accession>
<dbReference type="Proteomes" id="UP001430755">
    <property type="component" value="Unassembled WGS sequence"/>
</dbReference>
<keyword evidence="1" id="KW-0812">Transmembrane</keyword>
<dbReference type="RefSeq" id="WP_242166241.1">
    <property type="nucleotide sequence ID" value="NZ_JAJMLW010000004.1"/>
</dbReference>
<dbReference type="Pfam" id="PF13196">
    <property type="entry name" value="DUF4012"/>
    <property type="match status" value="1"/>
</dbReference>
<proteinExistence type="predicted"/>
<organism evidence="2 3">
    <name type="scientific">Adlercreutzia faecimuris</name>
    <dbReference type="NCBI Taxonomy" id="2897341"/>
    <lineage>
        <taxon>Bacteria</taxon>
        <taxon>Bacillati</taxon>
        <taxon>Actinomycetota</taxon>
        <taxon>Coriobacteriia</taxon>
        <taxon>Eggerthellales</taxon>
        <taxon>Eggerthellaceae</taxon>
        <taxon>Adlercreutzia</taxon>
    </lineage>
</organism>
<dbReference type="EMBL" id="JAJMLW010000004">
    <property type="protein sequence ID" value="MCI2242732.1"/>
    <property type="molecule type" value="Genomic_DNA"/>
</dbReference>
<feature type="transmembrane region" description="Helical" evidence="1">
    <location>
        <begin position="36"/>
        <end position="57"/>
    </location>
</feature>
<evidence type="ECO:0000313" key="2">
    <source>
        <dbReference type="EMBL" id="MCI2242732.1"/>
    </source>
</evidence>
<evidence type="ECO:0000256" key="1">
    <source>
        <dbReference type="SAM" id="Phobius"/>
    </source>
</evidence>
<evidence type="ECO:0000313" key="3">
    <source>
        <dbReference type="Proteomes" id="UP001430755"/>
    </source>
</evidence>
<reference evidence="2" key="1">
    <citation type="submission" date="2021-11" db="EMBL/GenBank/DDBJ databases">
        <title>A Novel Adlercreutzia Species, isolated from a Allomyrina dichotoma larva feces.</title>
        <authorList>
            <person name="Suh M.K."/>
        </authorList>
    </citation>
    <scope>NUCLEOTIDE SEQUENCE</scope>
    <source>
        <strain evidence="2">JBNU-10</strain>
    </source>
</reference>
<keyword evidence="1" id="KW-0472">Membrane</keyword>
<sequence length="613" mass="65504">MVPAGQRNAQGGYAAFGNYQEMMAPPAKKRRRKWPFVVLGVIVLLAVAVGVSGYTMLNSAKTLKAQASTVMTSVSGIKDQIVGGDYAGAAAAAHKIDDTASAMQSEMDGPLWGLASALPVVGPDIQNVRTVVATLKDASANALVPLTDALQANPPSALITQEGAIDVAALGLLLDSLQQAAPVMQRCTDSLSNMTPMNIEQLEAVMGPAREKIVGINDTFQQANAFAPLVGTLLGVDGERTYLIAAQNSAEIRSSGGFPGSMGTLKINNGAISLNDFATVYDMLTDATPSSIQLTEAEQALFGNWMAVPRDAGFDPDFPTVANIWAASYTARTGNSVDGVIGITPCVVQKILAITGPIKLSDGTELNGQNATKVLQHDLYWKYLSGTPTENGNQICDALFAQAADLSFKQLLGNMNSETLMKFATLMMDCMESRETMMWLTNEVDQTTIQQAGWSGSLNTDPLAPEVGVFFNLWIGSKLGWYLDLNNEILSTTTNADGTVSYEVKTTFTNTVKQQEVYDGGPYIMGKLEGYQSGDMIPQIYLYAPAGGTITNLTASDGSQLSSAIQDDLQAYLWFRPSLLPSKSISLTYTVTTAPNPERELAFYNMPTLTAYR</sequence>